<dbReference type="STRING" id="710421.Mycch_2502"/>
<reference evidence="4 5" key="1">
    <citation type="submission" date="2012-06" db="EMBL/GenBank/DDBJ databases">
        <title>Complete sequence of chromosome of Mycobacterium chubuense NBB4.</title>
        <authorList>
            <consortium name="US DOE Joint Genome Institute"/>
            <person name="Lucas S."/>
            <person name="Han J."/>
            <person name="Lapidus A."/>
            <person name="Cheng J.-F."/>
            <person name="Goodwin L."/>
            <person name="Pitluck S."/>
            <person name="Peters L."/>
            <person name="Mikhailova N."/>
            <person name="Teshima H."/>
            <person name="Detter J.C."/>
            <person name="Han C."/>
            <person name="Tapia R."/>
            <person name="Land M."/>
            <person name="Hauser L."/>
            <person name="Kyrpides N."/>
            <person name="Ivanova N."/>
            <person name="Pagani I."/>
            <person name="Mattes T."/>
            <person name="Holmes A."/>
            <person name="Rutledge P."/>
            <person name="Paulsen I."/>
            <person name="Coleman N."/>
            <person name="Woyke T."/>
        </authorList>
    </citation>
    <scope>NUCLEOTIDE SEQUENCE [LARGE SCALE GENOMIC DNA]</scope>
    <source>
        <strain evidence="4 5">NBB4</strain>
    </source>
</reference>
<evidence type="ECO:0000256" key="2">
    <source>
        <dbReference type="ARBA" id="ARBA00022840"/>
    </source>
</evidence>
<dbReference type="GO" id="GO:0005524">
    <property type="term" value="F:ATP binding"/>
    <property type="evidence" value="ECO:0007669"/>
    <property type="project" value="UniProtKB-KW"/>
</dbReference>
<feature type="domain" description="ABC transporter" evidence="3">
    <location>
        <begin position="14"/>
        <end position="245"/>
    </location>
</feature>
<dbReference type="InterPro" id="IPR003439">
    <property type="entry name" value="ABC_transporter-like_ATP-bd"/>
</dbReference>
<dbReference type="PROSITE" id="PS00211">
    <property type="entry name" value="ABC_TRANSPORTER_1"/>
    <property type="match status" value="1"/>
</dbReference>
<evidence type="ECO:0000259" key="3">
    <source>
        <dbReference type="PROSITE" id="PS50893"/>
    </source>
</evidence>
<dbReference type="InterPro" id="IPR003593">
    <property type="entry name" value="AAA+_ATPase"/>
</dbReference>
<dbReference type="KEGG" id="mcb:Mycch_2502"/>
<dbReference type="SMART" id="SM00382">
    <property type="entry name" value="AAA"/>
    <property type="match status" value="1"/>
</dbReference>
<dbReference type="InterPro" id="IPR027417">
    <property type="entry name" value="P-loop_NTPase"/>
</dbReference>
<dbReference type="RefSeq" id="WP_014815755.1">
    <property type="nucleotide sequence ID" value="NC_018027.1"/>
</dbReference>
<sequence length="274" mass="30338">MTHEQRAGRTDAAVVIDGLTRRFGETTAVDHVNLTVPNGAAFGLLGRNGAGKTTLIKMLITLLPPTEGTARVAGFDVRTQAQQVRRHVGYVPQLLSADGSLTAWENMSVFARLYHIPRRQRRDRIDNALQFMGLTEVAHRLVRDLSGGMIRRLEIVQSMLHRPAVLFLDEPTIGLDPAARREIWRGLRDLIAVSGTALFITTHDMEEAETLCDQVAIMRHGRVVRQGAPLQLRAEIGPDATLEDAFVVYSGAAETEERGFDDTARTREVARRLG</sequence>
<dbReference type="Proteomes" id="UP000006057">
    <property type="component" value="Chromosome"/>
</dbReference>
<gene>
    <name evidence="4" type="ordered locus">Mycch_2502</name>
</gene>
<dbReference type="EMBL" id="CP003053">
    <property type="protein sequence ID" value="AFM17275.1"/>
    <property type="molecule type" value="Genomic_DNA"/>
</dbReference>
<dbReference type="PATRIC" id="fig|710421.3.peg.2500"/>
<dbReference type="GO" id="GO:0016887">
    <property type="term" value="F:ATP hydrolysis activity"/>
    <property type="evidence" value="ECO:0007669"/>
    <property type="project" value="InterPro"/>
</dbReference>
<proteinExistence type="predicted"/>
<name>I4BJ18_MYCCN</name>
<dbReference type="PANTHER" id="PTHR43582">
    <property type="entry name" value="LINEARMYCIN RESISTANCE ATP-BINDING PROTEIN LNRL"/>
    <property type="match status" value="1"/>
</dbReference>
<evidence type="ECO:0000256" key="1">
    <source>
        <dbReference type="ARBA" id="ARBA00022741"/>
    </source>
</evidence>
<accession>I4BJ18</accession>
<dbReference type="HOGENOM" id="CLU_000604_1_2_11"/>
<dbReference type="InterPro" id="IPR017871">
    <property type="entry name" value="ABC_transporter-like_CS"/>
</dbReference>
<keyword evidence="2" id="KW-0067">ATP-binding</keyword>
<keyword evidence="5" id="KW-1185">Reference proteome</keyword>
<dbReference type="PANTHER" id="PTHR43582:SF2">
    <property type="entry name" value="LINEARMYCIN RESISTANCE ATP-BINDING PROTEIN LNRL"/>
    <property type="match status" value="1"/>
</dbReference>
<evidence type="ECO:0000313" key="5">
    <source>
        <dbReference type="Proteomes" id="UP000006057"/>
    </source>
</evidence>
<evidence type="ECO:0000313" key="4">
    <source>
        <dbReference type="EMBL" id="AFM17275.1"/>
    </source>
</evidence>
<dbReference type="Pfam" id="PF00005">
    <property type="entry name" value="ABC_tran"/>
    <property type="match status" value="1"/>
</dbReference>
<dbReference type="eggNOG" id="COG1131">
    <property type="taxonomic scope" value="Bacteria"/>
</dbReference>
<organism evidence="4 5">
    <name type="scientific">Mycolicibacterium chubuense (strain NBB4)</name>
    <name type="common">Mycobacterium chubuense</name>
    <dbReference type="NCBI Taxonomy" id="710421"/>
    <lineage>
        <taxon>Bacteria</taxon>
        <taxon>Bacillati</taxon>
        <taxon>Actinomycetota</taxon>
        <taxon>Actinomycetes</taxon>
        <taxon>Mycobacteriales</taxon>
        <taxon>Mycobacteriaceae</taxon>
        <taxon>Mycolicibacterium</taxon>
    </lineage>
</organism>
<keyword evidence="1" id="KW-0547">Nucleotide-binding</keyword>
<dbReference type="Gene3D" id="3.40.50.300">
    <property type="entry name" value="P-loop containing nucleotide triphosphate hydrolases"/>
    <property type="match status" value="1"/>
</dbReference>
<dbReference type="PROSITE" id="PS50893">
    <property type="entry name" value="ABC_TRANSPORTER_2"/>
    <property type="match status" value="1"/>
</dbReference>
<dbReference type="SUPFAM" id="SSF52540">
    <property type="entry name" value="P-loop containing nucleoside triphosphate hydrolases"/>
    <property type="match status" value="1"/>
</dbReference>
<protein>
    <submittedName>
        <fullName evidence="4">ABC-type multidrug transport system, ATPase component</fullName>
    </submittedName>
</protein>
<dbReference type="AlphaFoldDB" id="I4BJ18"/>